<evidence type="ECO:0000256" key="3">
    <source>
        <dbReference type="ARBA" id="ARBA00014962"/>
    </source>
</evidence>
<dbReference type="NCBIfam" id="TIGR00739">
    <property type="entry name" value="yajC"/>
    <property type="match status" value="1"/>
</dbReference>
<evidence type="ECO:0000256" key="8">
    <source>
        <dbReference type="ARBA" id="ARBA00022989"/>
    </source>
</evidence>
<evidence type="ECO:0000256" key="2">
    <source>
        <dbReference type="ARBA" id="ARBA00006742"/>
    </source>
</evidence>
<dbReference type="RefSeq" id="WP_272093401.1">
    <property type="nucleotide sequence ID" value="NZ_JAQNDK010000001.1"/>
</dbReference>
<keyword evidence="5" id="KW-1003">Cell membrane</keyword>
<evidence type="ECO:0000313" key="14">
    <source>
        <dbReference type="Proteomes" id="UP001217485"/>
    </source>
</evidence>
<dbReference type="EMBL" id="JAQNDK010000001">
    <property type="protein sequence ID" value="MDC0676623.1"/>
    <property type="molecule type" value="Genomic_DNA"/>
</dbReference>
<evidence type="ECO:0000256" key="7">
    <source>
        <dbReference type="ARBA" id="ARBA00022927"/>
    </source>
</evidence>
<feature type="compositionally biased region" description="Low complexity" evidence="11">
    <location>
        <begin position="9"/>
        <end position="23"/>
    </location>
</feature>
<feature type="transmembrane region" description="Helical" evidence="12">
    <location>
        <begin position="45"/>
        <end position="63"/>
    </location>
</feature>
<comment type="similarity">
    <text evidence="2">Belongs to the YajC family.</text>
</comment>
<comment type="caution">
    <text evidence="13">The sequence shown here is derived from an EMBL/GenBank/DDBJ whole genome shotgun (WGS) entry which is preliminary data.</text>
</comment>
<evidence type="ECO:0000256" key="11">
    <source>
        <dbReference type="SAM" id="MobiDB-lite"/>
    </source>
</evidence>
<keyword evidence="9" id="KW-0811">Translocation</keyword>
<dbReference type="Pfam" id="PF02699">
    <property type="entry name" value="YajC"/>
    <property type="match status" value="1"/>
</dbReference>
<evidence type="ECO:0000256" key="1">
    <source>
        <dbReference type="ARBA" id="ARBA00004162"/>
    </source>
</evidence>
<dbReference type="PANTHER" id="PTHR33909:SF1">
    <property type="entry name" value="SEC TRANSLOCON ACCESSORY COMPLEX SUBUNIT YAJC"/>
    <property type="match status" value="1"/>
</dbReference>
<name>A0ABT5BSD8_9BACT</name>
<keyword evidence="8 12" id="KW-1133">Transmembrane helix</keyword>
<evidence type="ECO:0000256" key="9">
    <source>
        <dbReference type="ARBA" id="ARBA00023010"/>
    </source>
</evidence>
<dbReference type="Proteomes" id="UP001217485">
    <property type="component" value="Unassembled WGS sequence"/>
</dbReference>
<sequence>MASSNWFQPNAAPGRAGNAPATPVEGQSPPSGGQEAPPSSPFGGGAFQFLILALPLLLIFVMTRSQNKKQKQLESNLKAGDRVVTQSGLLGRIVDISPNSPRVKLEIAAGVNVQVLKSAIQGPDPGEVAAADAKVADAAKEKKS</sequence>
<organism evidence="13 14">
    <name type="scientific">Sorangium atrum</name>
    <dbReference type="NCBI Taxonomy" id="2995308"/>
    <lineage>
        <taxon>Bacteria</taxon>
        <taxon>Pseudomonadati</taxon>
        <taxon>Myxococcota</taxon>
        <taxon>Polyangia</taxon>
        <taxon>Polyangiales</taxon>
        <taxon>Polyangiaceae</taxon>
        <taxon>Sorangium</taxon>
    </lineage>
</organism>
<evidence type="ECO:0000256" key="10">
    <source>
        <dbReference type="ARBA" id="ARBA00023136"/>
    </source>
</evidence>
<keyword evidence="6 12" id="KW-0812">Transmembrane</keyword>
<dbReference type="SMART" id="SM01323">
    <property type="entry name" value="YajC"/>
    <property type="match status" value="1"/>
</dbReference>
<proteinExistence type="inferred from homology"/>
<dbReference type="InterPro" id="IPR003849">
    <property type="entry name" value="Preprotein_translocase_YajC"/>
</dbReference>
<accession>A0ABT5BSD8</accession>
<keyword evidence="7" id="KW-0653">Protein transport</keyword>
<evidence type="ECO:0000256" key="4">
    <source>
        <dbReference type="ARBA" id="ARBA00022448"/>
    </source>
</evidence>
<keyword evidence="10 12" id="KW-0472">Membrane</keyword>
<reference evidence="13 14" key="1">
    <citation type="submission" date="2023-01" db="EMBL/GenBank/DDBJ databases">
        <title>Minimal conservation of predation-associated metabolite biosynthetic gene clusters underscores biosynthetic potential of Myxococcota including descriptions for ten novel species: Archangium lansinium sp. nov., Myxococcus landrumus sp. nov., Nannocystis bai.</title>
        <authorList>
            <person name="Ahearne A."/>
            <person name="Stevens C."/>
            <person name="Dowd S."/>
        </authorList>
    </citation>
    <scope>NUCLEOTIDE SEQUENCE [LARGE SCALE GENOMIC DNA]</scope>
    <source>
        <strain evidence="13 14">WIWO2</strain>
    </source>
</reference>
<keyword evidence="4" id="KW-0813">Transport</keyword>
<feature type="region of interest" description="Disordered" evidence="11">
    <location>
        <begin position="1"/>
        <end position="41"/>
    </location>
</feature>
<evidence type="ECO:0000256" key="6">
    <source>
        <dbReference type="ARBA" id="ARBA00022692"/>
    </source>
</evidence>
<protein>
    <recommendedName>
        <fullName evidence="3">Sec translocon accessory complex subunit YajC</fullName>
    </recommendedName>
</protein>
<evidence type="ECO:0000256" key="5">
    <source>
        <dbReference type="ARBA" id="ARBA00022475"/>
    </source>
</evidence>
<dbReference type="PANTHER" id="PTHR33909">
    <property type="entry name" value="SEC TRANSLOCON ACCESSORY COMPLEX SUBUNIT YAJC"/>
    <property type="match status" value="1"/>
</dbReference>
<comment type="subcellular location">
    <subcellularLocation>
        <location evidence="1">Cell membrane</location>
        <topology evidence="1">Single-pass membrane protein</topology>
    </subcellularLocation>
</comment>
<evidence type="ECO:0000256" key="12">
    <source>
        <dbReference type="SAM" id="Phobius"/>
    </source>
</evidence>
<gene>
    <name evidence="13" type="primary">yajC</name>
    <name evidence="13" type="ORF">POL72_02650</name>
</gene>
<keyword evidence="14" id="KW-1185">Reference proteome</keyword>
<evidence type="ECO:0000313" key="13">
    <source>
        <dbReference type="EMBL" id="MDC0676623.1"/>
    </source>
</evidence>